<organism evidence="1 2">
    <name type="scientific">Melghiribacillus thermohalophilus</name>
    <dbReference type="NCBI Taxonomy" id="1324956"/>
    <lineage>
        <taxon>Bacteria</taxon>
        <taxon>Bacillati</taxon>
        <taxon>Bacillota</taxon>
        <taxon>Bacilli</taxon>
        <taxon>Bacillales</taxon>
        <taxon>Bacillaceae</taxon>
        <taxon>Melghiribacillus</taxon>
    </lineage>
</organism>
<evidence type="ECO:0000313" key="1">
    <source>
        <dbReference type="EMBL" id="TCT26351.1"/>
    </source>
</evidence>
<sequence length="143" mass="16878">MAGTRIESVDIELKTVILDQGEKEEMIIKQKGRYFLKDGTVIILFDEEDENGEMIQTMITMQSERAVLKRSGKIRMNQLFKPDQKTESVYHHPFGNMLMETYTEQLTFTEEDRQGYLSIEYQLSLNGQEPRKHQLMFTYKKEV</sequence>
<gene>
    <name evidence="1" type="ORF">EDD68_10252</name>
</gene>
<dbReference type="Proteomes" id="UP000294650">
    <property type="component" value="Unassembled WGS sequence"/>
</dbReference>
<dbReference type="Pfam" id="PF09148">
    <property type="entry name" value="DUF1934"/>
    <property type="match status" value="1"/>
</dbReference>
<dbReference type="SUPFAM" id="SSF50814">
    <property type="entry name" value="Lipocalins"/>
    <property type="match status" value="1"/>
</dbReference>
<keyword evidence="2" id="KW-1185">Reference proteome</keyword>
<reference evidence="1 2" key="1">
    <citation type="submission" date="2019-03" db="EMBL/GenBank/DDBJ databases">
        <title>Genomic Encyclopedia of Type Strains, Phase IV (KMG-IV): sequencing the most valuable type-strain genomes for metagenomic binning, comparative biology and taxonomic classification.</title>
        <authorList>
            <person name="Goeker M."/>
        </authorList>
    </citation>
    <scope>NUCLEOTIDE SEQUENCE [LARGE SCALE GENOMIC DNA]</scope>
    <source>
        <strain evidence="1 2">DSM 25894</strain>
    </source>
</reference>
<dbReference type="Gene3D" id="2.40.128.20">
    <property type="match status" value="1"/>
</dbReference>
<dbReference type="InterPro" id="IPR012674">
    <property type="entry name" value="Calycin"/>
</dbReference>
<comment type="caution">
    <text evidence="1">The sequence shown here is derived from an EMBL/GenBank/DDBJ whole genome shotgun (WGS) entry which is preliminary data.</text>
</comment>
<protein>
    <submittedName>
        <fullName evidence="1">Uncharacterized beta-barrel protein YwiB (DUF1934 family)</fullName>
    </submittedName>
</protein>
<evidence type="ECO:0000313" key="2">
    <source>
        <dbReference type="Proteomes" id="UP000294650"/>
    </source>
</evidence>
<dbReference type="InterPro" id="IPR015231">
    <property type="entry name" value="DUF1934"/>
</dbReference>
<accession>A0A4R3NC82</accession>
<dbReference type="EMBL" id="SMAN01000002">
    <property type="protein sequence ID" value="TCT26351.1"/>
    <property type="molecule type" value="Genomic_DNA"/>
</dbReference>
<dbReference type="OrthoDB" id="2352933at2"/>
<dbReference type="AlphaFoldDB" id="A0A4R3NC82"/>
<name>A0A4R3NC82_9BACI</name>
<dbReference type="RefSeq" id="WP_132370718.1">
    <property type="nucleotide sequence ID" value="NZ_SMAN01000002.1"/>
</dbReference>
<proteinExistence type="predicted"/>